<dbReference type="Gene3D" id="3.40.50.150">
    <property type="entry name" value="Vaccinia Virus protein VP39"/>
    <property type="match status" value="1"/>
</dbReference>
<dbReference type="PANTHER" id="PTHR43861:SF3">
    <property type="entry name" value="PUTATIVE (AFU_ORTHOLOGUE AFUA_2G14390)-RELATED"/>
    <property type="match status" value="1"/>
</dbReference>
<comment type="caution">
    <text evidence="2">The sequence shown here is derived from an EMBL/GenBank/DDBJ whole genome shotgun (WGS) entry which is preliminary data.</text>
</comment>
<dbReference type="SUPFAM" id="SSF53335">
    <property type="entry name" value="S-adenosyl-L-methionine-dependent methyltransferases"/>
    <property type="match status" value="1"/>
</dbReference>
<dbReference type="CDD" id="cd02440">
    <property type="entry name" value="AdoMet_MTases"/>
    <property type="match status" value="1"/>
</dbReference>
<evidence type="ECO:0000313" key="3">
    <source>
        <dbReference type="Proteomes" id="UP000630594"/>
    </source>
</evidence>
<evidence type="ECO:0008006" key="4">
    <source>
        <dbReference type="Google" id="ProtNLM"/>
    </source>
</evidence>
<dbReference type="Proteomes" id="UP000630594">
    <property type="component" value="Unassembled WGS sequence"/>
</dbReference>
<accession>A0ABQ1QL71</accession>
<dbReference type="InterPro" id="IPR029063">
    <property type="entry name" value="SAM-dependent_MTases_sf"/>
</dbReference>
<dbReference type="EMBL" id="BMCK01000005">
    <property type="protein sequence ID" value="GGD29052.1"/>
    <property type="molecule type" value="Genomic_DNA"/>
</dbReference>
<protein>
    <recommendedName>
        <fullName evidence="4">Class I SAM-dependent methyltransferase</fullName>
    </recommendedName>
</protein>
<organism evidence="2 3">
    <name type="scientific">Nocardioides daphniae</name>
    <dbReference type="NCBI Taxonomy" id="402297"/>
    <lineage>
        <taxon>Bacteria</taxon>
        <taxon>Bacillati</taxon>
        <taxon>Actinomycetota</taxon>
        <taxon>Actinomycetes</taxon>
        <taxon>Propionibacteriales</taxon>
        <taxon>Nocardioidaceae</taxon>
        <taxon>Nocardioides</taxon>
    </lineage>
</organism>
<proteinExistence type="predicted"/>
<dbReference type="Pfam" id="PF13489">
    <property type="entry name" value="Methyltransf_23"/>
    <property type="match status" value="1"/>
</dbReference>
<evidence type="ECO:0000313" key="2">
    <source>
        <dbReference type="EMBL" id="GGD29052.1"/>
    </source>
</evidence>
<sequence>MPKFRALPVLSGLTAAGLALNGKRLRERASHLQGLPPALGPVDTTRWRVVGATGVELHPDTLPAAVAWAEEQGLDAVDLVPGDLPVARTLDLLRSFDPSTYRTLATTQGRTAGHAVVVRTELAERAGLPIAPVAPAEMVEVGRQVKRYAPRTSDLAVAPAERAVDLSPDEQLSVQRAVFDRYGTTNLTTLGLQLAVLGGGLLASRPAGVAALAAYEAQPAAVFAGRPGGLAPRDLGRSVGTRWVRDAGRLAGLLRADAPQAETITQSDALRDEYAAEIARGTERFFEAPVDKCRWCGSTELSTLLTTPDLIQNKPGTFALDECGSCGHVFQNPRLSPEGLDFYYKDCYDGLGGAEMERIFATQSTDYEGRAALVREHDPAPARWLDVGSGHAHFCLVAREMFPGTSFEGLDLGSAIDDAAHRGWIDRSFRGMFPDVAPELAGQFDVVSMHHYLEHTREPAEELDAAATALRPGGLLMIEVPNPDCPTGRTLGRYWMPWLQPQHQQFVSMDRLQQALEERGFTVLERHTTKPTPGFDTVAAAWLLSGHLAPRLWMPWRRRPTALDRAVRTGVVAATVPAAVVAAVGMEVASQVSGAQDTGSAFRMLARLAAPASA</sequence>
<reference evidence="3" key="1">
    <citation type="journal article" date="2019" name="Int. J. Syst. Evol. Microbiol.">
        <title>The Global Catalogue of Microorganisms (GCM) 10K type strain sequencing project: providing services to taxonomists for standard genome sequencing and annotation.</title>
        <authorList>
            <consortium name="The Broad Institute Genomics Platform"/>
            <consortium name="The Broad Institute Genome Sequencing Center for Infectious Disease"/>
            <person name="Wu L."/>
            <person name="Ma J."/>
        </authorList>
    </citation>
    <scope>NUCLEOTIDE SEQUENCE [LARGE SCALE GENOMIC DNA]</scope>
    <source>
        <strain evidence="3">CCM 7403</strain>
    </source>
</reference>
<gene>
    <name evidence="2" type="ORF">GCM10007231_30700</name>
</gene>
<dbReference type="RefSeq" id="WP_188422340.1">
    <property type="nucleotide sequence ID" value="NZ_BMCK01000005.1"/>
</dbReference>
<dbReference type="PANTHER" id="PTHR43861">
    <property type="entry name" value="TRANS-ACONITATE 2-METHYLTRANSFERASE-RELATED"/>
    <property type="match status" value="1"/>
</dbReference>
<keyword evidence="3" id="KW-1185">Reference proteome</keyword>
<evidence type="ECO:0000256" key="1">
    <source>
        <dbReference type="ARBA" id="ARBA00022679"/>
    </source>
</evidence>
<name>A0ABQ1QL71_9ACTN</name>
<keyword evidence="1" id="KW-0808">Transferase</keyword>